<dbReference type="SUPFAM" id="SSF52540">
    <property type="entry name" value="P-loop containing nucleoside triphosphate hydrolases"/>
    <property type="match status" value="1"/>
</dbReference>
<organism evidence="5 6">
    <name type="scientific">Fulvivirga sediminis</name>
    <dbReference type="NCBI Taxonomy" id="2803949"/>
    <lineage>
        <taxon>Bacteria</taxon>
        <taxon>Pseudomonadati</taxon>
        <taxon>Bacteroidota</taxon>
        <taxon>Cytophagia</taxon>
        <taxon>Cytophagales</taxon>
        <taxon>Fulvivirgaceae</taxon>
        <taxon>Fulvivirga</taxon>
    </lineage>
</organism>
<dbReference type="SMART" id="SM00382">
    <property type="entry name" value="AAA"/>
    <property type="match status" value="1"/>
</dbReference>
<dbReference type="InterPro" id="IPR027417">
    <property type="entry name" value="P-loop_NTPase"/>
</dbReference>
<evidence type="ECO:0000313" key="5">
    <source>
        <dbReference type="EMBL" id="MBL3655066.1"/>
    </source>
</evidence>
<dbReference type="PROSITE" id="PS50893">
    <property type="entry name" value="ABC_TRANSPORTER_2"/>
    <property type="match status" value="1"/>
</dbReference>
<dbReference type="GO" id="GO:0005524">
    <property type="term" value="F:ATP binding"/>
    <property type="evidence" value="ECO:0007669"/>
    <property type="project" value="UniProtKB-KW"/>
</dbReference>
<dbReference type="CDD" id="cd03214">
    <property type="entry name" value="ABC_Iron-Siderophores_B12_Hemin"/>
    <property type="match status" value="1"/>
</dbReference>
<name>A0A937F4W8_9BACT</name>
<proteinExistence type="predicted"/>
<dbReference type="Proteomes" id="UP000659388">
    <property type="component" value="Unassembled WGS sequence"/>
</dbReference>
<comment type="caution">
    <text evidence="5">The sequence shown here is derived from an EMBL/GenBank/DDBJ whole genome shotgun (WGS) entry which is preliminary data.</text>
</comment>
<reference evidence="5" key="1">
    <citation type="submission" date="2021-01" db="EMBL/GenBank/DDBJ databases">
        <title>Fulvivirga kasyanovii gen. nov., sp nov., a novel member of the phylum Bacteroidetes isolated from seawater in a mussel farm.</title>
        <authorList>
            <person name="Zhao L.-H."/>
            <person name="Wang Z.-J."/>
        </authorList>
    </citation>
    <scope>NUCLEOTIDE SEQUENCE</scope>
    <source>
        <strain evidence="5">2943</strain>
    </source>
</reference>
<accession>A0A937F4W8</accession>
<evidence type="ECO:0000256" key="2">
    <source>
        <dbReference type="ARBA" id="ARBA00022741"/>
    </source>
</evidence>
<dbReference type="Pfam" id="PF00005">
    <property type="entry name" value="ABC_tran"/>
    <property type="match status" value="1"/>
</dbReference>
<evidence type="ECO:0000256" key="1">
    <source>
        <dbReference type="ARBA" id="ARBA00022448"/>
    </source>
</evidence>
<evidence type="ECO:0000256" key="3">
    <source>
        <dbReference type="ARBA" id="ARBA00022840"/>
    </source>
</evidence>
<keyword evidence="3 5" id="KW-0067">ATP-binding</keyword>
<keyword evidence="6" id="KW-1185">Reference proteome</keyword>
<dbReference type="RefSeq" id="WP_202242210.1">
    <property type="nucleotide sequence ID" value="NZ_JAESIY010000001.1"/>
</dbReference>
<dbReference type="FunFam" id="3.40.50.300:FF:000134">
    <property type="entry name" value="Iron-enterobactin ABC transporter ATP-binding protein"/>
    <property type="match status" value="1"/>
</dbReference>
<dbReference type="EMBL" id="JAESIY010000001">
    <property type="protein sequence ID" value="MBL3655066.1"/>
    <property type="molecule type" value="Genomic_DNA"/>
</dbReference>
<dbReference type="InterPro" id="IPR003593">
    <property type="entry name" value="AAA+_ATPase"/>
</dbReference>
<dbReference type="PANTHER" id="PTHR42734">
    <property type="entry name" value="METAL TRANSPORT SYSTEM ATP-BINDING PROTEIN TM_0124-RELATED"/>
    <property type="match status" value="1"/>
</dbReference>
<dbReference type="Gene3D" id="3.40.50.300">
    <property type="entry name" value="P-loop containing nucleotide triphosphate hydrolases"/>
    <property type="match status" value="1"/>
</dbReference>
<feature type="domain" description="ABC transporter" evidence="4">
    <location>
        <begin position="13"/>
        <end position="251"/>
    </location>
</feature>
<sequence length="337" mass="37270">MIPIENNDIAMILKDLSVGYASKKVVSPILEEINLKLPYGQLICFMGPNGVGKSTLLRTISGIQKPLSGQIVIDGREVNQITPEAMAKSISLVLTDQINAGNLTAREVIALGRYPYVSWNINFSKKDLKAIEKAIKLTETTSFIDRKTYELSDGQLQKVMIARALAQDTPIIILDEPTAHLDLNNRVAVINLLKKLAENTGKAILMATHELDLALQTADRLWLAGFNAPIISGIPEDLVLNGAIDKVFQLKGYDLRTGQLEKRSLGKKVNLSGQGHEYLWTKNALERNGFEIDSAAEHTVSFSLENDEITWQIEGEGIAITNTLEELVIHLNKLLKY</sequence>
<keyword evidence="1" id="KW-0813">Transport</keyword>
<gene>
    <name evidence="5" type="ORF">JL102_02915</name>
</gene>
<dbReference type="InterPro" id="IPR003439">
    <property type="entry name" value="ABC_transporter-like_ATP-bd"/>
</dbReference>
<keyword evidence="2" id="KW-0547">Nucleotide-binding</keyword>
<dbReference type="PANTHER" id="PTHR42734:SF21">
    <property type="entry name" value="IRON ABC TRANSPORTER, ATP-BINDING PROTEIN"/>
    <property type="match status" value="1"/>
</dbReference>
<dbReference type="GO" id="GO:0016887">
    <property type="term" value="F:ATP hydrolysis activity"/>
    <property type="evidence" value="ECO:0007669"/>
    <property type="project" value="InterPro"/>
</dbReference>
<evidence type="ECO:0000259" key="4">
    <source>
        <dbReference type="PROSITE" id="PS50893"/>
    </source>
</evidence>
<evidence type="ECO:0000313" key="6">
    <source>
        <dbReference type="Proteomes" id="UP000659388"/>
    </source>
</evidence>
<dbReference type="InterPro" id="IPR050153">
    <property type="entry name" value="Metal_Ion_Import_ABC"/>
</dbReference>
<dbReference type="AlphaFoldDB" id="A0A937F4W8"/>
<protein>
    <submittedName>
        <fullName evidence="5">ABC transporter ATP-binding protein</fullName>
    </submittedName>
</protein>